<sequence>MPTGDVLPLLIALFGLVAVGQLLRLTGAVPTSAPDVLARVILQVTMPALIVVILADARFEPALVPAVLACTVALFSACALGVVLMRLRGASRPAQGAAGVTAAFANTAFLGVPFVLAVFPGSRGAATAAVIIDTVDTTILLLTFGVAFAGAMARPRAPVHSPRVPRLLRAGGSLLRQPMIVAVLVGLALAVAGIALPAALARPLAQVGQTTAVLAFLTIGLGLDLRSLRGQTVPLAGIAAIKLLVAPAIACLVLLLLDVRGDVARTAVLQAAMPTAVVSAIIATDAGCDAQLAAAASVVTTLLSLATLPLVLTCLQAIGL</sequence>
<feature type="transmembrane region" description="Helical" evidence="8">
    <location>
        <begin position="36"/>
        <end position="57"/>
    </location>
</feature>
<gene>
    <name evidence="9" type="ORF">SAMN02745121_05406</name>
</gene>
<feature type="transmembrane region" description="Helical" evidence="8">
    <location>
        <begin position="235"/>
        <end position="257"/>
    </location>
</feature>
<evidence type="ECO:0000256" key="4">
    <source>
        <dbReference type="ARBA" id="ARBA00022475"/>
    </source>
</evidence>
<evidence type="ECO:0000256" key="2">
    <source>
        <dbReference type="ARBA" id="ARBA00010145"/>
    </source>
</evidence>
<dbReference type="STRING" id="54.SAMN02745121_05406"/>
<comment type="subcellular location">
    <subcellularLocation>
        <location evidence="1">Cell membrane</location>
        <topology evidence="1">Multi-pass membrane protein</topology>
    </subcellularLocation>
</comment>
<reference evidence="10" key="1">
    <citation type="submission" date="2016-10" db="EMBL/GenBank/DDBJ databases">
        <authorList>
            <person name="Varghese N."/>
            <person name="Submissions S."/>
        </authorList>
    </citation>
    <scope>NUCLEOTIDE SEQUENCE [LARGE SCALE GENOMIC DNA]</scope>
    <source>
        <strain evidence="10">ATCC 25963</strain>
    </source>
</reference>
<accession>A0A1I2D653</accession>
<feature type="transmembrane region" description="Helical" evidence="8">
    <location>
        <begin position="6"/>
        <end position="24"/>
    </location>
</feature>
<evidence type="ECO:0000256" key="3">
    <source>
        <dbReference type="ARBA" id="ARBA00022448"/>
    </source>
</evidence>
<dbReference type="InterPro" id="IPR038770">
    <property type="entry name" value="Na+/solute_symporter_sf"/>
</dbReference>
<keyword evidence="10" id="KW-1185">Reference proteome</keyword>
<protein>
    <recommendedName>
        <fullName evidence="11">AEC family transporter</fullName>
    </recommendedName>
</protein>
<evidence type="ECO:0000256" key="7">
    <source>
        <dbReference type="ARBA" id="ARBA00023136"/>
    </source>
</evidence>
<keyword evidence="6 8" id="KW-1133">Transmembrane helix</keyword>
<evidence type="ECO:0000313" key="9">
    <source>
        <dbReference type="EMBL" id="SFE75975.1"/>
    </source>
</evidence>
<name>A0A1I2D653_9BACT</name>
<dbReference type="PANTHER" id="PTHR36838:SF1">
    <property type="entry name" value="SLR1864 PROTEIN"/>
    <property type="match status" value="1"/>
</dbReference>
<proteinExistence type="inferred from homology"/>
<dbReference type="AlphaFoldDB" id="A0A1I2D653"/>
<dbReference type="RefSeq" id="WP_096328814.1">
    <property type="nucleotide sequence ID" value="NZ_FOMX01000019.1"/>
</dbReference>
<feature type="transmembrane region" description="Helical" evidence="8">
    <location>
        <begin position="63"/>
        <end position="85"/>
    </location>
</feature>
<organism evidence="9 10">
    <name type="scientific">Nannocystis exedens</name>
    <dbReference type="NCBI Taxonomy" id="54"/>
    <lineage>
        <taxon>Bacteria</taxon>
        <taxon>Pseudomonadati</taxon>
        <taxon>Myxococcota</taxon>
        <taxon>Polyangia</taxon>
        <taxon>Nannocystales</taxon>
        <taxon>Nannocystaceae</taxon>
        <taxon>Nannocystis</taxon>
    </lineage>
</organism>
<evidence type="ECO:0000313" key="10">
    <source>
        <dbReference type="Proteomes" id="UP000199400"/>
    </source>
</evidence>
<comment type="similarity">
    <text evidence="2">Belongs to the auxin efflux carrier (TC 2.A.69) family.</text>
</comment>
<evidence type="ECO:0000256" key="1">
    <source>
        <dbReference type="ARBA" id="ARBA00004651"/>
    </source>
</evidence>
<dbReference type="GO" id="GO:0005886">
    <property type="term" value="C:plasma membrane"/>
    <property type="evidence" value="ECO:0007669"/>
    <property type="project" value="UniProtKB-SubCell"/>
</dbReference>
<dbReference type="Gene3D" id="1.20.1530.20">
    <property type="match status" value="1"/>
</dbReference>
<keyword evidence="3" id="KW-0813">Transport</keyword>
<evidence type="ECO:0000256" key="5">
    <source>
        <dbReference type="ARBA" id="ARBA00022692"/>
    </source>
</evidence>
<keyword evidence="5 8" id="KW-0812">Transmembrane</keyword>
<dbReference type="InterPro" id="IPR004776">
    <property type="entry name" value="Mem_transp_PIN-like"/>
</dbReference>
<feature type="transmembrane region" description="Helical" evidence="8">
    <location>
        <begin position="174"/>
        <end position="198"/>
    </location>
</feature>
<keyword evidence="7 8" id="KW-0472">Membrane</keyword>
<dbReference type="EMBL" id="FOMX01000019">
    <property type="protein sequence ID" value="SFE75975.1"/>
    <property type="molecule type" value="Genomic_DNA"/>
</dbReference>
<feature type="transmembrane region" description="Helical" evidence="8">
    <location>
        <begin position="295"/>
        <end position="318"/>
    </location>
</feature>
<feature type="transmembrane region" description="Helical" evidence="8">
    <location>
        <begin position="263"/>
        <end position="283"/>
    </location>
</feature>
<keyword evidence="4" id="KW-1003">Cell membrane</keyword>
<evidence type="ECO:0000256" key="6">
    <source>
        <dbReference type="ARBA" id="ARBA00022989"/>
    </source>
</evidence>
<dbReference type="Proteomes" id="UP000199400">
    <property type="component" value="Unassembled WGS sequence"/>
</dbReference>
<dbReference type="PANTHER" id="PTHR36838">
    <property type="entry name" value="AUXIN EFFLUX CARRIER FAMILY PROTEIN"/>
    <property type="match status" value="1"/>
</dbReference>
<feature type="transmembrane region" description="Helical" evidence="8">
    <location>
        <begin position="97"/>
        <end position="119"/>
    </location>
</feature>
<dbReference type="Pfam" id="PF03547">
    <property type="entry name" value="Mem_trans"/>
    <property type="match status" value="1"/>
</dbReference>
<evidence type="ECO:0008006" key="11">
    <source>
        <dbReference type="Google" id="ProtNLM"/>
    </source>
</evidence>
<dbReference type="GO" id="GO:0055085">
    <property type="term" value="P:transmembrane transport"/>
    <property type="evidence" value="ECO:0007669"/>
    <property type="project" value="InterPro"/>
</dbReference>
<feature type="transmembrane region" description="Helical" evidence="8">
    <location>
        <begin position="125"/>
        <end position="153"/>
    </location>
</feature>
<evidence type="ECO:0000256" key="8">
    <source>
        <dbReference type="SAM" id="Phobius"/>
    </source>
</evidence>